<dbReference type="Proteomes" id="UP000637632">
    <property type="component" value="Unassembled WGS sequence"/>
</dbReference>
<gene>
    <name evidence="1" type="ORF">H8K26_07760</name>
</gene>
<accession>A0ABR6XG77</accession>
<dbReference type="CDD" id="cd08054">
    <property type="entry name" value="gp6"/>
    <property type="match status" value="1"/>
</dbReference>
<evidence type="ECO:0000313" key="2">
    <source>
        <dbReference type="Proteomes" id="UP000637632"/>
    </source>
</evidence>
<dbReference type="Gene3D" id="1.10.3230.30">
    <property type="entry name" value="Phage gp6-like head-tail connector protein"/>
    <property type="match status" value="1"/>
</dbReference>
<organism evidence="1 2">
    <name type="scientific">Undibacterium aquatile</name>
    <dbReference type="NCBI Taxonomy" id="1537398"/>
    <lineage>
        <taxon>Bacteria</taxon>
        <taxon>Pseudomonadati</taxon>
        <taxon>Pseudomonadota</taxon>
        <taxon>Betaproteobacteria</taxon>
        <taxon>Burkholderiales</taxon>
        <taxon>Oxalobacteraceae</taxon>
        <taxon>Undibacterium</taxon>
    </lineage>
</organism>
<proteinExistence type="predicted"/>
<dbReference type="EMBL" id="JACOFT010000002">
    <property type="protein sequence ID" value="MBC3811336.1"/>
    <property type="molecule type" value="Genomic_DNA"/>
</dbReference>
<reference evidence="1 2" key="1">
    <citation type="submission" date="2020-08" db="EMBL/GenBank/DDBJ databases">
        <title>Novel species isolated from subtropical streams in China.</title>
        <authorList>
            <person name="Lu H."/>
        </authorList>
    </citation>
    <scope>NUCLEOTIDE SEQUENCE [LARGE SCALE GENOMIC DNA]</scope>
    <source>
        <strain evidence="1 2">CCTCC AB 2015119</strain>
    </source>
</reference>
<keyword evidence="2" id="KW-1185">Reference proteome</keyword>
<dbReference type="RefSeq" id="WP_190478552.1">
    <property type="nucleotide sequence ID" value="NZ_JACOFT010000002.1"/>
</dbReference>
<comment type="caution">
    <text evidence="1">The sequence shown here is derived from an EMBL/GenBank/DDBJ whole genome shotgun (WGS) entry which is preliminary data.</text>
</comment>
<sequence length="94" mass="10451">MPVPTLEEARQDLRANSEDDAKIQRLLKASIESASNFINRPIPWKDEAGVDVDVPDAVYAAILLELRALYDAPEDIHSLAFCNLLQPYRVGMGV</sequence>
<evidence type="ECO:0000313" key="1">
    <source>
        <dbReference type="EMBL" id="MBC3811336.1"/>
    </source>
</evidence>
<protein>
    <submittedName>
        <fullName evidence="1">Phage gp6-like head-tail connector protein</fullName>
    </submittedName>
</protein>
<name>A0ABR6XG77_9BURK</name>